<dbReference type="Pfam" id="PF07681">
    <property type="entry name" value="DoxX"/>
    <property type="match status" value="1"/>
</dbReference>
<keyword evidence="9" id="KW-1185">Reference proteome</keyword>
<dbReference type="PANTHER" id="PTHR33452">
    <property type="entry name" value="OXIDOREDUCTASE CATD-RELATED"/>
    <property type="match status" value="1"/>
</dbReference>
<feature type="transmembrane region" description="Helical" evidence="7">
    <location>
        <begin position="49"/>
        <end position="71"/>
    </location>
</feature>
<dbReference type="OrthoDB" id="73141at2"/>
<gene>
    <name evidence="8" type="ORF">DC3_41390</name>
</gene>
<feature type="transmembrane region" description="Helical" evidence="7">
    <location>
        <begin position="108"/>
        <end position="129"/>
    </location>
</feature>
<evidence type="ECO:0000256" key="3">
    <source>
        <dbReference type="ARBA" id="ARBA00022475"/>
    </source>
</evidence>
<evidence type="ECO:0000313" key="8">
    <source>
        <dbReference type="EMBL" id="GEM48504.1"/>
    </source>
</evidence>
<evidence type="ECO:0000256" key="2">
    <source>
        <dbReference type="ARBA" id="ARBA00006679"/>
    </source>
</evidence>
<keyword evidence="6 7" id="KW-0472">Membrane</keyword>
<comment type="similarity">
    <text evidence="2">Belongs to the DoxX family.</text>
</comment>
<keyword evidence="5 7" id="KW-1133">Transmembrane helix</keyword>
<dbReference type="InterPro" id="IPR032808">
    <property type="entry name" value="DoxX"/>
</dbReference>
<accession>A0A511N6N6</accession>
<evidence type="ECO:0000256" key="4">
    <source>
        <dbReference type="ARBA" id="ARBA00022692"/>
    </source>
</evidence>
<evidence type="ECO:0000256" key="5">
    <source>
        <dbReference type="ARBA" id="ARBA00022989"/>
    </source>
</evidence>
<keyword evidence="4 7" id="KW-0812">Transmembrane</keyword>
<organism evidence="8 9">
    <name type="scientific">Deinococcus cellulosilyticus (strain DSM 18568 / NBRC 106333 / KACC 11606 / 5516J-15)</name>
    <dbReference type="NCBI Taxonomy" id="1223518"/>
    <lineage>
        <taxon>Bacteria</taxon>
        <taxon>Thermotogati</taxon>
        <taxon>Deinococcota</taxon>
        <taxon>Deinococci</taxon>
        <taxon>Deinococcales</taxon>
        <taxon>Deinococcaceae</taxon>
        <taxon>Deinococcus</taxon>
    </lineage>
</organism>
<dbReference type="EMBL" id="BJXB01000021">
    <property type="protein sequence ID" value="GEM48504.1"/>
    <property type="molecule type" value="Genomic_DNA"/>
</dbReference>
<protein>
    <submittedName>
        <fullName evidence="8">Quinol oxidase</fullName>
    </submittedName>
</protein>
<reference evidence="8 9" key="1">
    <citation type="submission" date="2019-07" db="EMBL/GenBank/DDBJ databases">
        <title>Whole genome shotgun sequence of Deinococcus cellulosilyticus NBRC 106333.</title>
        <authorList>
            <person name="Hosoyama A."/>
            <person name="Uohara A."/>
            <person name="Ohji S."/>
            <person name="Ichikawa N."/>
        </authorList>
    </citation>
    <scope>NUCLEOTIDE SEQUENCE [LARGE SCALE GENOMIC DNA]</scope>
    <source>
        <strain evidence="8 9">NBRC 106333</strain>
    </source>
</reference>
<dbReference type="AlphaFoldDB" id="A0A511N6N6"/>
<dbReference type="RefSeq" id="WP_146887619.1">
    <property type="nucleotide sequence ID" value="NZ_BJXB01000021.1"/>
</dbReference>
<sequence length="142" mass="14896">MNEQNLQRFQLALTVLRVLIGIIFMAHGYQKFFEYTIPGTTGAFGQMGVPLAGVIAPVVATLELVGGLALVTGFLTRITAGLLALNMLGAMVLVHLKGGFFAPNGIELPLSLMASTVALALGGAGAFALDGLRKREQQVVRA</sequence>
<evidence type="ECO:0000256" key="7">
    <source>
        <dbReference type="SAM" id="Phobius"/>
    </source>
</evidence>
<keyword evidence="3" id="KW-1003">Cell membrane</keyword>
<comment type="caution">
    <text evidence="8">The sequence shown here is derived from an EMBL/GenBank/DDBJ whole genome shotgun (WGS) entry which is preliminary data.</text>
</comment>
<evidence type="ECO:0000256" key="1">
    <source>
        <dbReference type="ARBA" id="ARBA00004651"/>
    </source>
</evidence>
<evidence type="ECO:0000256" key="6">
    <source>
        <dbReference type="ARBA" id="ARBA00023136"/>
    </source>
</evidence>
<proteinExistence type="inferred from homology"/>
<dbReference type="GO" id="GO:0005886">
    <property type="term" value="C:plasma membrane"/>
    <property type="evidence" value="ECO:0007669"/>
    <property type="project" value="UniProtKB-SubCell"/>
</dbReference>
<evidence type="ECO:0000313" key="9">
    <source>
        <dbReference type="Proteomes" id="UP000321306"/>
    </source>
</evidence>
<dbReference type="PANTHER" id="PTHR33452:SF1">
    <property type="entry name" value="INNER MEMBRANE PROTEIN YPHA-RELATED"/>
    <property type="match status" value="1"/>
</dbReference>
<dbReference type="InterPro" id="IPR051907">
    <property type="entry name" value="DoxX-like_oxidoreductase"/>
</dbReference>
<feature type="transmembrane region" description="Helical" evidence="7">
    <location>
        <begin position="12"/>
        <end position="29"/>
    </location>
</feature>
<comment type="subcellular location">
    <subcellularLocation>
        <location evidence="1">Cell membrane</location>
        <topology evidence="1">Multi-pass membrane protein</topology>
    </subcellularLocation>
</comment>
<feature type="transmembrane region" description="Helical" evidence="7">
    <location>
        <begin position="78"/>
        <end position="96"/>
    </location>
</feature>
<name>A0A511N6N6_DEIC1</name>
<dbReference type="Proteomes" id="UP000321306">
    <property type="component" value="Unassembled WGS sequence"/>
</dbReference>